<gene>
    <name evidence="2" type="ORF">PV02_08275</name>
</gene>
<organism evidence="2 3">
    <name type="scientific">Methanolobus chelungpuianus</name>
    <dbReference type="NCBI Taxonomy" id="502115"/>
    <lineage>
        <taxon>Archaea</taxon>
        <taxon>Methanobacteriati</taxon>
        <taxon>Methanobacteriota</taxon>
        <taxon>Stenosarchaea group</taxon>
        <taxon>Methanomicrobia</taxon>
        <taxon>Methanosarcinales</taxon>
        <taxon>Methanosarcinaceae</taxon>
        <taxon>Methanolobus</taxon>
    </lineage>
</organism>
<dbReference type="InterPro" id="IPR036390">
    <property type="entry name" value="WH_DNA-bd_sf"/>
</dbReference>
<dbReference type="RefSeq" id="WP_256622922.1">
    <property type="nucleotide sequence ID" value="NZ_JTEO01000004.1"/>
</dbReference>
<evidence type="ECO:0000313" key="3">
    <source>
        <dbReference type="Proteomes" id="UP001206983"/>
    </source>
</evidence>
<keyword evidence="3" id="KW-1185">Reference proteome</keyword>
<proteinExistence type="predicted"/>
<dbReference type="PIRSF" id="PIRSF006692">
    <property type="entry name" value="TF_HTH_AF0396_prd"/>
    <property type="match status" value="1"/>
</dbReference>
<dbReference type="Proteomes" id="UP001206983">
    <property type="component" value="Unassembled WGS sequence"/>
</dbReference>
<dbReference type="Pfam" id="PF08350">
    <property type="entry name" value="FilR1_middle"/>
    <property type="match status" value="1"/>
</dbReference>
<name>A0AAE3KXL6_9EURY</name>
<dbReference type="AlphaFoldDB" id="A0AAE3KXL6"/>
<protein>
    <submittedName>
        <fullName evidence="2">Transcriptional regulator</fullName>
    </submittedName>
</protein>
<evidence type="ECO:0000313" key="2">
    <source>
        <dbReference type="EMBL" id="MCQ6963036.1"/>
    </source>
</evidence>
<accession>A0AAE3KXL6</accession>
<reference evidence="2 3" key="1">
    <citation type="journal article" date="2011" name="Appl. Environ. Microbiol.">
        <title>Methanogenic archaea isolated from Taiwan's Chelungpu fault.</title>
        <authorList>
            <person name="Wu S.Y."/>
            <person name="Lai M.C."/>
        </authorList>
    </citation>
    <scope>NUCLEOTIDE SEQUENCE [LARGE SCALE GENOMIC DNA]</scope>
    <source>
        <strain evidence="2 3">St545Mb</strain>
    </source>
</reference>
<comment type="caution">
    <text evidence="2">The sequence shown here is derived from an EMBL/GenBank/DDBJ whole genome shotgun (WGS) entry which is preliminary data.</text>
</comment>
<dbReference type="SUPFAM" id="SSF46785">
    <property type="entry name" value="Winged helix' DNA-binding domain"/>
    <property type="match status" value="1"/>
</dbReference>
<evidence type="ECO:0000259" key="1">
    <source>
        <dbReference type="Pfam" id="PF08350"/>
    </source>
</evidence>
<dbReference type="EMBL" id="JTEO01000004">
    <property type="protein sequence ID" value="MCQ6963036.1"/>
    <property type="molecule type" value="Genomic_DNA"/>
</dbReference>
<dbReference type="InterPro" id="IPR013561">
    <property type="entry name" value="FilR1_middle_dom"/>
</dbReference>
<dbReference type="InterPro" id="IPR016490">
    <property type="entry name" value="Tscrpt_reg_HTH_AF0396-typ3"/>
</dbReference>
<sequence>MKKPLLDVIYASEKRKGSLLLLKDGPKEMEFLLRSLSTTRQALLPQLKVLEGHHLISHSRDTYCLTTIGKLIVVKMSSLLNTVNTFDTDIDYWGTHNLSFIPSPLLEKINELKKCALITPSITEFFDAVENIHPITITSPGIFDTFNKATMESKFYGTFTTFLNPTVQSVISQMLDNGVNVNFIITKSLFDIIQTKEYEFFAEFLRSHLFHFYIYPEGIDVLSFAYNNHYFILRLLKQTGEYESKYIFCSDPRSIEWAKELFNYYLERSKPVTEGWF</sequence>
<feature type="domain" description="Methanogenesis regulatory protein FilR1 middle" evidence="1">
    <location>
        <begin position="145"/>
        <end position="268"/>
    </location>
</feature>